<dbReference type="Proteomes" id="UP000789901">
    <property type="component" value="Unassembled WGS sequence"/>
</dbReference>
<sequence length="82" mass="9848">LKMLSKESEETLQGNNSTEDNIHTEDFSNKYKYCHKAKRQKKFKYLVGLSTFNMNSHFAEEYDIVEFQKNQINNRFYVLSKK</sequence>
<reference evidence="2 3" key="1">
    <citation type="submission" date="2021-06" db="EMBL/GenBank/DDBJ databases">
        <authorList>
            <person name="Kallberg Y."/>
            <person name="Tangrot J."/>
            <person name="Rosling A."/>
        </authorList>
    </citation>
    <scope>NUCLEOTIDE SEQUENCE [LARGE SCALE GENOMIC DNA]</scope>
    <source>
        <strain evidence="2 3">120-4 pot B 10/14</strain>
    </source>
</reference>
<accession>A0ABN7X113</accession>
<organism evidence="2 3">
    <name type="scientific">Gigaspora margarita</name>
    <dbReference type="NCBI Taxonomy" id="4874"/>
    <lineage>
        <taxon>Eukaryota</taxon>
        <taxon>Fungi</taxon>
        <taxon>Fungi incertae sedis</taxon>
        <taxon>Mucoromycota</taxon>
        <taxon>Glomeromycotina</taxon>
        <taxon>Glomeromycetes</taxon>
        <taxon>Diversisporales</taxon>
        <taxon>Gigasporaceae</taxon>
        <taxon>Gigaspora</taxon>
    </lineage>
</organism>
<evidence type="ECO:0000313" key="3">
    <source>
        <dbReference type="Proteomes" id="UP000789901"/>
    </source>
</evidence>
<keyword evidence="3" id="KW-1185">Reference proteome</keyword>
<feature type="non-terminal residue" evidence="2">
    <location>
        <position position="1"/>
    </location>
</feature>
<feature type="non-terminal residue" evidence="2">
    <location>
        <position position="82"/>
    </location>
</feature>
<gene>
    <name evidence="2" type="ORF">GMARGA_LOCUS37588</name>
</gene>
<dbReference type="EMBL" id="CAJVQB010079184">
    <property type="protein sequence ID" value="CAG8845347.1"/>
    <property type="molecule type" value="Genomic_DNA"/>
</dbReference>
<proteinExistence type="predicted"/>
<evidence type="ECO:0000313" key="2">
    <source>
        <dbReference type="EMBL" id="CAG8845347.1"/>
    </source>
</evidence>
<protein>
    <submittedName>
        <fullName evidence="2">3897_t:CDS:1</fullName>
    </submittedName>
</protein>
<name>A0ABN7X113_GIGMA</name>
<evidence type="ECO:0000256" key="1">
    <source>
        <dbReference type="SAM" id="MobiDB-lite"/>
    </source>
</evidence>
<comment type="caution">
    <text evidence="2">The sequence shown here is derived from an EMBL/GenBank/DDBJ whole genome shotgun (WGS) entry which is preliminary data.</text>
</comment>
<feature type="region of interest" description="Disordered" evidence="1">
    <location>
        <begin position="1"/>
        <end position="23"/>
    </location>
</feature>